<evidence type="ECO:0000256" key="4">
    <source>
        <dbReference type="ARBA" id="ARBA00022989"/>
    </source>
</evidence>
<keyword evidence="9" id="KW-1185">Reference proteome</keyword>
<evidence type="ECO:0000313" key="9">
    <source>
        <dbReference type="Proteomes" id="UP000198406"/>
    </source>
</evidence>
<feature type="transmembrane region" description="Helical" evidence="7">
    <location>
        <begin position="397"/>
        <end position="416"/>
    </location>
</feature>
<evidence type="ECO:0000256" key="1">
    <source>
        <dbReference type="ARBA" id="ARBA00004141"/>
    </source>
</evidence>
<feature type="transmembrane region" description="Helical" evidence="7">
    <location>
        <begin position="285"/>
        <end position="306"/>
    </location>
</feature>
<keyword evidence="5 7" id="KW-0472">Membrane</keyword>
<evidence type="ECO:0000256" key="2">
    <source>
        <dbReference type="ARBA" id="ARBA00005731"/>
    </source>
</evidence>
<feature type="transmembrane region" description="Helical" evidence="7">
    <location>
        <begin position="336"/>
        <end position="356"/>
    </location>
</feature>
<proteinExistence type="inferred from homology"/>
<feature type="transmembrane region" description="Helical" evidence="7">
    <location>
        <begin position="92"/>
        <end position="118"/>
    </location>
</feature>
<sequence>MSSVFDNCNDSCGWVAGILAAIAYGCFGVPIKETAHVEVHPLILQSYKTGTMFVCCWWVMAMGVDVAFTPWGILSGFLWVLGGTGGIYAIRLAGMAVSVGTWASVMICVNFVWGILIFREPVASIYGTMGAFALLGCGLVGMSWNASPPQRLSERSQLIPSTSTELLKAEEATASGAVPKRRQVDKRRIELAGTADQAATEEAHQALTRSNSHNSVQEGMNKDDADDDNNNDIPSPSSRVMLLGVNMTRHQAGLCGAVFNGIMSGSSLLPLHFAKKEGFGGARYMISYATGALLSNGFIWCCFVGFKLRQVSATNDSGSVVLQTYASLPSWHCRKLWLPGVTAGLLLTIAMFGTILSTTYLGQGIGNSIVQSKILISGLWGIFWYKEVSGLEKIVKWFISATLTVLGIICLSYERLHAIHKEG</sequence>
<dbReference type="PANTHER" id="PTHR16119:SF17">
    <property type="entry name" value="TRANSMEMBRANE PROTEIN 144"/>
    <property type="match status" value="1"/>
</dbReference>
<dbReference type="GO" id="GO:0016020">
    <property type="term" value="C:membrane"/>
    <property type="evidence" value="ECO:0007669"/>
    <property type="project" value="UniProtKB-SubCell"/>
</dbReference>
<dbReference type="InterPro" id="IPR010651">
    <property type="entry name" value="Sugar_transport"/>
</dbReference>
<name>A0A1Z5JQ30_FISSO</name>
<accession>A0A1Z5JQ30</accession>
<evidence type="ECO:0000256" key="5">
    <source>
        <dbReference type="ARBA" id="ARBA00023136"/>
    </source>
</evidence>
<organism evidence="8 9">
    <name type="scientific">Fistulifera solaris</name>
    <name type="common">Oleaginous diatom</name>
    <dbReference type="NCBI Taxonomy" id="1519565"/>
    <lineage>
        <taxon>Eukaryota</taxon>
        <taxon>Sar</taxon>
        <taxon>Stramenopiles</taxon>
        <taxon>Ochrophyta</taxon>
        <taxon>Bacillariophyta</taxon>
        <taxon>Bacillariophyceae</taxon>
        <taxon>Bacillariophycidae</taxon>
        <taxon>Naviculales</taxon>
        <taxon>Naviculaceae</taxon>
        <taxon>Fistulifera</taxon>
    </lineage>
</organism>
<dbReference type="OrthoDB" id="426527at2759"/>
<comment type="caution">
    <text evidence="8">The sequence shown here is derived from an EMBL/GenBank/DDBJ whole genome shotgun (WGS) entry which is preliminary data.</text>
</comment>
<evidence type="ECO:0000313" key="8">
    <source>
        <dbReference type="EMBL" id="GAX16127.1"/>
    </source>
</evidence>
<dbReference type="EMBL" id="BDSP01000102">
    <property type="protein sequence ID" value="GAX16127.1"/>
    <property type="molecule type" value="Genomic_DNA"/>
</dbReference>
<dbReference type="GO" id="GO:0015144">
    <property type="term" value="F:carbohydrate transmembrane transporter activity"/>
    <property type="evidence" value="ECO:0007669"/>
    <property type="project" value="InterPro"/>
</dbReference>
<gene>
    <name evidence="8" type="ORF">FisN_3Hh392</name>
</gene>
<keyword evidence="3 7" id="KW-0812">Transmembrane</keyword>
<feature type="transmembrane region" description="Helical" evidence="7">
    <location>
        <begin position="51"/>
        <end position="80"/>
    </location>
</feature>
<dbReference type="PANTHER" id="PTHR16119">
    <property type="entry name" value="TRANSMEMBRANE PROTEIN 144"/>
    <property type="match status" value="1"/>
</dbReference>
<feature type="compositionally biased region" description="Polar residues" evidence="6">
    <location>
        <begin position="207"/>
        <end position="218"/>
    </location>
</feature>
<reference evidence="8 9" key="1">
    <citation type="journal article" date="2015" name="Plant Cell">
        <title>Oil accumulation by the oleaginous diatom Fistulifera solaris as revealed by the genome and transcriptome.</title>
        <authorList>
            <person name="Tanaka T."/>
            <person name="Maeda Y."/>
            <person name="Veluchamy A."/>
            <person name="Tanaka M."/>
            <person name="Abida H."/>
            <person name="Marechal E."/>
            <person name="Bowler C."/>
            <person name="Muto M."/>
            <person name="Sunaga Y."/>
            <person name="Tanaka M."/>
            <person name="Yoshino T."/>
            <person name="Taniguchi T."/>
            <person name="Fukuda Y."/>
            <person name="Nemoto M."/>
            <person name="Matsumoto M."/>
            <person name="Wong P.S."/>
            <person name="Aburatani S."/>
            <person name="Fujibuchi W."/>
        </authorList>
    </citation>
    <scope>NUCLEOTIDE SEQUENCE [LARGE SCALE GENOMIC DNA]</scope>
    <source>
        <strain evidence="8 9">JPCC DA0580</strain>
    </source>
</reference>
<feature type="transmembrane region" description="Helical" evidence="7">
    <location>
        <begin position="12"/>
        <end position="31"/>
    </location>
</feature>
<feature type="region of interest" description="Disordered" evidence="6">
    <location>
        <begin position="193"/>
        <end position="238"/>
    </location>
</feature>
<protein>
    <recommendedName>
        <fullName evidence="10">EamA domain-containing protein</fullName>
    </recommendedName>
</protein>
<dbReference type="AlphaFoldDB" id="A0A1Z5JQ30"/>
<feature type="transmembrane region" description="Helical" evidence="7">
    <location>
        <begin position="124"/>
        <end position="146"/>
    </location>
</feature>
<comment type="similarity">
    <text evidence="2">Belongs to the TMEM144 family.</text>
</comment>
<feature type="transmembrane region" description="Helical" evidence="7">
    <location>
        <begin position="368"/>
        <end position="385"/>
    </location>
</feature>
<evidence type="ECO:0008006" key="10">
    <source>
        <dbReference type="Google" id="ProtNLM"/>
    </source>
</evidence>
<comment type="subcellular location">
    <subcellularLocation>
        <location evidence="1">Membrane</location>
        <topology evidence="1">Multi-pass membrane protein</topology>
    </subcellularLocation>
</comment>
<keyword evidence="4 7" id="KW-1133">Transmembrane helix</keyword>
<dbReference type="Proteomes" id="UP000198406">
    <property type="component" value="Unassembled WGS sequence"/>
</dbReference>
<evidence type="ECO:0000256" key="3">
    <source>
        <dbReference type="ARBA" id="ARBA00022692"/>
    </source>
</evidence>
<dbReference type="InParanoid" id="A0A1Z5JQ30"/>
<evidence type="ECO:0000256" key="7">
    <source>
        <dbReference type="SAM" id="Phobius"/>
    </source>
</evidence>
<dbReference type="InterPro" id="IPR012435">
    <property type="entry name" value="TMEM144"/>
</dbReference>
<dbReference type="Pfam" id="PF07857">
    <property type="entry name" value="TMEM144"/>
    <property type="match status" value="1"/>
</dbReference>
<evidence type="ECO:0000256" key="6">
    <source>
        <dbReference type="SAM" id="MobiDB-lite"/>
    </source>
</evidence>